<evidence type="ECO:0000256" key="1">
    <source>
        <dbReference type="ARBA" id="ARBA00022670"/>
    </source>
</evidence>
<dbReference type="InterPro" id="IPR011249">
    <property type="entry name" value="Metalloenz_LuxS/M16"/>
</dbReference>
<keyword evidence="8" id="KW-1185">Reference proteome</keyword>
<keyword evidence="4" id="KW-0862">Zinc</keyword>
<evidence type="ECO:0000313" key="8">
    <source>
        <dbReference type="Proteomes" id="UP000815325"/>
    </source>
</evidence>
<dbReference type="EMBL" id="MU072681">
    <property type="protein sequence ID" value="KAF5825529.1"/>
    <property type="molecule type" value="Genomic_DNA"/>
</dbReference>
<evidence type="ECO:0000259" key="6">
    <source>
        <dbReference type="Pfam" id="PF00675"/>
    </source>
</evidence>
<sequence>MLPLVAGKLARWGQPLGTAAARAFASDAVTVGQQNPFLRFSSPIPKDIDHSPLLSTLPETKVTTLPNGLRVASEHLPFTETTTLGVWINSGSRFETDETNGAAHFLEHILFKGTKKRSVKELEVEVENMGGQLNAYTGREQTAYYAKVLGKDVGKGMDILSDILLNSNLDERAINRERDVILREMEEVR</sequence>
<dbReference type="Gene3D" id="3.30.830.10">
    <property type="entry name" value="Metalloenzyme, LuxS/M16 peptidase-like"/>
    <property type="match status" value="1"/>
</dbReference>
<evidence type="ECO:0000313" key="7">
    <source>
        <dbReference type="EMBL" id="KAF5825529.1"/>
    </source>
</evidence>
<proteinExistence type="predicted"/>
<dbReference type="SUPFAM" id="SSF63411">
    <property type="entry name" value="LuxS/MPP-like metallohydrolase"/>
    <property type="match status" value="1"/>
</dbReference>
<protein>
    <submittedName>
        <fullName evidence="7">Mitochondrial processing beta, isoform CRA_d</fullName>
    </submittedName>
</protein>
<evidence type="ECO:0000256" key="5">
    <source>
        <dbReference type="ARBA" id="ARBA00023049"/>
    </source>
</evidence>
<dbReference type="PANTHER" id="PTHR11851">
    <property type="entry name" value="METALLOPROTEASE"/>
    <property type="match status" value="1"/>
</dbReference>
<feature type="domain" description="Peptidase M16 N-terminal" evidence="6">
    <location>
        <begin position="70"/>
        <end position="188"/>
    </location>
</feature>
<dbReference type="InterPro" id="IPR050361">
    <property type="entry name" value="MPP/UQCRC_Complex"/>
</dbReference>
<dbReference type="Pfam" id="PF00675">
    <property type="entry name" value="Peptidase_M16"/>
    <property type="match status" value="1"/>
</dbReference>
<dbReference type="InterPro" id="IPR011765">
    <property type="entry name" value="Pept_M16_N"/>
</dbReference>
<gene>
    <name evidence="7" type="ORF">DUNSADRAFT_8963</name>
</gene>
<keyword evidence="3" id="KW-0378">Hydrolase</keyword>
<evidence type="ECO:0000256" key="4">
    <source>
        <dbReference type="ARBA" id="ARBA00022833"/>
    </source>
</evidence>
<keyword evidence="1" id="KW-0645">Protease</keyword>
<reference evidence="7" key="1">
    <citation type="submission" date="2017-08" db="EMBL/GenBank/DDBJ databases">
        <authorList>
            <person name="Polle J.E."/>
            <person name="Barry K."/>
            <person name="Cushman J."/>
            <person name="Schmutz J."/>
            <person name="Tran D."/>
            <person name="Hathwaick L.T."/>
            <person name="Yim W.C."/>
            <person name="Jenkins J."/>
            <person name="Mckie-Krisberg Z.M."/>
            <person name="Prochnik S."/>
            <person name="Lindquist E."/>
            <person name="Dockter R.B."/>
            <person name="Adam C."/>
            <person name="Molina H."/>
            <person name="Bunkerborg J."/>
            <person name="Jin E."/>
            <person name="Buchheim M."/>
            <person name="Magnuson J."/>
        </authorList>
    </citation>
    <scope>NUCLEOTIDE SEQUENCE</scope>
    <source>
        <strain evidence="7">CCAP 19/18</strain>
    </source>
</reference>
<keyword evidence="5" id="KW-0482">Metalloprotease</keyword>
<dbReference type="PANTHER" id="PTHR11851:SF149">
    <property type="entry name" value="GH01077P"/>
    <property type="match status" value="1"/>
</dbReference>
<evidence type="ECO:0000256" key="2">
    <source>
        <dbReference type="ARBA" id="ARBA00022723"/>
    </source>
</evidence>
<dbReference type="Proteomes" id="UP000815325">
    <property type="component" value="Unassembled WGS sequence"/>
</dbReference>
<comment type="caution">
    <text evidence="7">The sequence shown here is derived from an EMBL/GenBank/DDBJ whole genome shotgun (WGS) entry which is preliminary data.</text>
</comment>
<organism evidence="7 8">
    <name type="scientific">Dunaliella salina</name>
    <name type="common">Green alga</name>
    <name type="synonym">Protococcus salinus</name>
    <dbReference type="NCBI Taxonomy" id="3046"/>
    <lineage>
        <taxon>Eukaryota</taxon>
        <taxon>Viridiplantae</taxon>
        <taxon>Chlorophyta</taxon>
        <taxon>core chlorophytes</taxon>
        <taxon>Chlorophyceae</taxon>
        <taxon>CS clade</taxon>
        <taxon>Chlamydomonadales</taxon>
        <taxon>Dunaliellaceae</taxon>
        <taxon>Dunaliella</taxon>
    </lineage>
</organism>
<keyword evidence="2" id="KW-0479">Metal-binding</keyword>
<name>A0ABQ7FSS4_DUNSA</name>
<evidence type="ECO:0000256" key="3">
    <source>
        <dbReference type="ARBA" id="ARBA00022801"/>
    </source>
</evidence>
<accession>A0ABQ7FSS4</accession>